<dbReference type="Proteomes" id="UP000319829">
    <property type="component" value="Unassembled WGS sequence"/>
</dbReference>
<feature type="transmembrane region" description="Helical" evidence="8">
    <location>
        <begin position="218"/>
        <end position="236"/>
    </location>
</feature>
<protein>
    <submittedName>
        <fullName evidence="10">Phosphatase PAP2 family protein</fullName>
    </submittedName>
</protein>
<evidence type="ECO:0000256" key="5">
    <source>
        <dbReference type="ARBA" id="ARBA00022989"/>
    </source>
</evidence>
<keyword evidence="6 8" id="KW-0472">Membrane</keyword>
<dbReference type="PANTHER" id="PTHR14969:SF62">
    <property type="entry name" value="DECAPRENYLPHOSPHORYL-5-PHOSPHORIBOSE PHOSPHATASE RV3807C-RELATED"/>
    <property type="match status" value="1"/>
</dbReference>
<dbReference type="InterPro" id="IPR036938">
    <property type="entry name" value="PAP2/HPO_sf"/>
</dbReference>
<dbReference type="InterPro" id="IPR000326">
    <property type="entry name" value="PAP2/HPO"/>
</dbReference>
<keyword evidence="5 8" id="KW-1133">Transmembrane helix</keyword>
<evidence type="ECO:0000256" key="3">
    <source>
        <dbReference type="ARBA" id="ARBA00022692"/>
    </source>
</evidence>
<gene>
    <name evidence="10" type="ORF">E6K74_02090</name>
</gene>
<feature type="transmembrane region" description="Helical" evidence="8">
    <location>
        <begin position="103"/>
        <end position="119"/>
    </location>
</feature>
<evidence type="ECO:0000256" key="8">
    <source>
        <dbReference type="SAM" id="Phobius"/>
    </source>
</evidence>
<dbReference type="SUPFAM" id="SSF48317">
    <property type="entry name" value="Acid phosphatase/Vanadium-dependent haloperoxidase"/>
    <property type="match status" value="1"/>
</dbReference>
<reference evidence="10 11" key="1">
    <citation type="journal article" date="2019" name="Nat. Microbiol.">
        <title>Mediterranean grassland soil C-N compound turnover is dependent on rainfall and depth, and is mediated by genomically divergent microorganisms.</title>
        <authorList>
            <person name="Diamond S."/>
            <person name="Andeer P.F."/>
            <person name="Li Z."/>
            <person name="Crits-Christoph A."/>
            <person name="Burstein D."/>
            <person name="Anantharaman K."/>
            <person name="Lane K.R."/>
            <person name="Thomas B.C."/>
            <person name="Pan C."/>
            <person name="Northen T.R."/>
            <person name="Banfield J.F."/>
        </authorList>
    </citation>
    <scope>NUCLEOTIDE SEQUENCE [LARGE SCALE GENOMIC DNA]</scope>
    <source>
        <strain evidence="10">WS_4</strain>
    </source>
</reference>
<proteinExistence type="predicted"/>
<dbReference type="GO" id="GO:0005886">
    <property type="term" value="C:plasma membrane"/>
    <property type="evidence" value="ECO:0007669"/>
    <property type="project" value="UniProtKB-SubCell"/>
</dbReference>
<feature type="transmembrane region" description="Helical" evidence="8">
    <location>
        <begin position="64"/>
        <end position="83"/>
    </location>
</feature>
<keyword evidence="4" id="KW-0378">Hydrolase</keyword>
<dbReference type="Pfam" id="PF01569">
    <property type="entry name" value="PAP2"/>
    <property type="match status" value="1"/>
</dbReference>
<dbReference type="GO" id="GO:0016787">
    <property type="term" value="F:hydrolase activity"/>
    <property type="evidence" value="ECO:0007669"/>
    <property type="project" value="UniProtKB-KW"/>
</dbReference>
<keyword evidence="2" id="KW-1003">Cell membrane</keyword>
<sequence length="276" mass="29208">MAGGGEAAFLLDRRGISFGRSPLRLRGGGPHQSWIFHPSLRLRSPHGSPAHRPRFAPLRHARGGLLITAAMLSAWDAALFRAIHLGLHHPWLDPVMMALTDVGPWKIPLLVLLAGLLLLRGRRGAIAVVVLALTIAAADQLSSHVLKPIFRRARPSVSLHDSKPLFGVRTSWSFPSSHATNFFSAAPVIAAAVPQAAVAAYALATAVSLSRVYVGDHYPSDVLGGAILGLFLGFLGRRAFSRAERSLPGGARASAGADEVVPIQESRGERAPSGGP</sequence>
<evidence type="ECO:0000256" key="2">
    <source>
        <dbReference type="ARBA" id="ARBA00022475"/>
    </source>
</evidence>
<comment type="subcellular location">
    <subcellularLocation>
        <location evidence="1">Cell membrane</location>
        <topology evidence="1">Multi-pass membrane protein</topology>
    </subcellularLocation>
</comment>
<feature type="domain" description="Phosphatidic acid phosphatase type 2/haloperoxidase" evidence="9">
    <location>
        <begin position="127"/>
        <end position="237"/>
    </location>
</feature>
<feature type="region of interest" description="Disordered" evidence="7">
    <location>
        <begin position="248"/>
        <end position="276"/>
    </location>
</feature>
<evidence type="ECO:0000259" key="9">
    <source>
        <dbReference type="SMART" id="SM00014"/>
    </source>
</evidence>
<evidence type="ECO:0000256" key="4">
    <source>
        <dbReference type="ARBA" id="ARBA00022801"/>
    </source>
</evidence>
<accession>A0A538SWK7</accession>
<dbReference type="EMBL" id="VBOU01000014">
    <property type="protein sequence ID" value="TMQ55780.1"/>
    <property type="molecule type" value="Genomic_DNA"/>
</dbReference>
<evidence type="ECO:0000256" key="7">
    <source>
        <dbReference type="SAM" id="MobiDB-lite"/>
    </source>
</evidence>
<dbReference type="AlphaFoldDB" id="A0A538SWK7"/>
<evidence type="ECO:0000313" key="11">
    <source>
        <dbReference type="Proteomes" id="UP000319829"/>
    </source>
</evidence>
<organism evidence="10 11">
    <name type="scientific">Eiseniibacteriota bacterium</name>
    <dbReference type="NCBI Taxonomy" id="2212470"/>
    <lineage>
        <taxon>Bacteria</taxon>
        <taxon>Candidatus Eiseniibacteriota</taxon>
    </lineage>
</organism>
<dbReference type="SMART" id="SM00014">
    <property type="entry name" value="acidPPc"/>
    <property type="match status" value="1"/>
</dbReference>
<evidence type="ECO:0000313" key="10">
    <source>
        <dbReference type="EMBL" id="TMQ55780.1"/>
    </source>
</evidence>
<comment type="caution">
    <text evidence="10">The sequence shown here is derived from an EMBL/GenBank/DDBJ whole genome shotgun (WGS) entry which is preliminary data.</text>
</comment>
<dbReference type="PANTHER" id="PTHR14969">
    <property type="entry name" value="SPHINGOSINE-1-PHOSPHATE PHOSPHOHYDROLASE"/>
    <property type="match status" value="1"/>
</dbReference>
<keyword evidence="3 8" id="KW-0812">Transmembrane</keyword>
<name>A0A538SWK7_UNCEI</name>
<dbReference type="Gene3D" id="1.20.144.10">
    <property type="entry name" value="Phosphatidic acid phosphatase type 2/haloperoxidase"/>
    <property type="match status" value="1"/>
</dbReference>
<evidence type="ECO:0000256" key="1">
    <source>
        <dbReference type="ARBA" id="ARBA00004651"/>
    </source>
</evidence>
<evidence type="ECO:0000256" key="6">
    <source>
        <dbReference type="ARBA" id="ARBA00023136"/>
    </source>
</evidence>